<evidence type="ECO:0000313" key="4">
    <source>
        <dbReference type="Proteomes" id="UP000287033"/>
    </source>
</evidence>
<feature type="coiled-coil region" evidence="2">
    <location>
        <begin position="112"/>
        <end position="188"/>
    </location>
</feature>
<feature type="non-terminal residue" evidence="3">
    <location>
        <position position="1"/>
    </location>
</feature>
<evidence type="ECO:0000313" key="3">
    <source>
        <dbReference type="EMBL" id="GCC37960.1"/>
    </source>
</evidence>
<proteinExistence type="predicted"/>
<dbReference type="EMBL" id="BEZZ01001084">
    <property type="protein sequence ID" value="GCC37960.1"/>
    <property type="molecule type" value="Genomic_DNA"/>
</dbReference>
<dbReference type="InterPro" id="IPR039902">
    <property type="entry name" value="CCDC148/CCDC112"/>
</dbReference>
<evidence type="ECO:0000256" key="1">
    <source>
        <dbReference type="ARBA" id="ARBA00023054"/>
    </source>
</evidence>
<keyword evidence="1 2" id="KW-0175">Coiled coil</keyword>
<evidence type="ECO:0008006" key="5">
    <source>
        <dbReference type="Google" id="ProtNLM"/>
    </source>
</evidence>
<dbReference type="PANTHER" id="PTHR21549">
    <property type="entry name" value="MUTATED IN BLADDER CANCER 1"/>
    <property type="match status" value="1"/>
</dbReference>
<gene>
    <name evidence="3" type="ORF">chiPu_0016470</name>
</gene>
<protein>
    <recommendedName>
        <fullName evidence="5">SANT domain-containing protein</fullName>
    </recommendedName>
</protein>
<dbReference type="OrthoDB" id="2152435at2759"/>
<name>A0A401T5R8_CHIPU</name>
<dbReference type="Proteomes" id="UP000287033">
    <property type="component" value="Unassembled WGS sequence"/>
</dbReference>
<comment type="caution">
    <text evidence="3">The sequence shown here is derived from an EMBL/GenBank/DDBJ whole genome shotgun (WGS) entry which is preliminary data.</text>
</comment>
<accession>A0A401T5R8</accession>
<dbReference type="OMA" id="HRAVPAW"/>
<reference evidence="3 4" key="1">
    <citation type="journal article" date="2018" name="Nat. Ecol. Evol.">
        <title>Shark genomes provide insights into elasmobranch evolution and the origin of vertebrates.</title>
        <authorList>
            <person name="Hara Y"/>
            <person name="Yamaguchi K"/>
            <person name="Onimaru K"/>
            <person name="Kadota M"/>
            <person name="Koyanagi M"/>
            <person name="Keeley SD"/>
            <person name="Tatsumi K"/>
            <person name="Tanaka K"/>
            <person name="Motone F"/>
            <person name="Kageyama Y"/>
            <person name="Nozu R"/>
            <person name="Adachi N"/>
            <person name="Nishimura O"/>
            <person name="Nakagawa R"/>
            <person name="Tanegashima C"/>
            <person name="Kiyatake I"/>
            <person name="Matsumoto R"/>
            <person name="Murakumo K"/>
            <person name="Nishida K"/>
            <person name="Terakita A"/>
            <person name="Kuratani S"/>
            <person name="Sato K"/>
            <person name="Hyodo S Kuraku.S."/>
        </authorList>
    </citation>
    <scope>NUCLEOTIDE SEQUENCE [LARGE SCALE GENOMIC DNA]</scope>
</reference>
<keyword evidence="4" id="KW-1185">Reference proteome</keyword>
<dbReference type="AlphaFoldDB" id="A0A401T5R8"/>
<sequence>YTPAVSIILRLRTPSTLLTKMATIVTATMAGDCGRKPDSVLGQRLQVLIPERRDSGRKAAFSRELRKLWLQIANLEKDKNAHLFNKRNEFRAEYSTLEELELKLTNNRKTEKMKVQQRLAKIRHNVKRFQSQLMDVKPTPEFIEKLKEIMEEVENAINIFKEEQRQMYEELLKEEKTTTQEISVVEKKMEAWAQIPLEAVIPKSAVAKGISTNSGPDNVLVEITELDKYLQQTGRQGGWDDFDHQEFLKVWTRHKGKASFIEEALQHLVGRTREDVMQHVQWYQEFLFLEERQKEAIQKWKTKKQNEKMKLLKMQTEAEEKTNAERLAKEKAKRLRLEKERKEREAQLQLWKKQKELELALEKEQQMKEEAEKTKRQRKDSQRRLEIKKMLKDFTEQKKEKEEFLQLEAQMREEAEREERQWLVAKEISRFQDRDFQKLESKLAEKRMKQEKKDEQEKRLAKLKEKIDAQIQRDPSRLLKPTKGWEQHIKETGQNGDVPMLFLPHRAIPSWRQGI</sequence>
<organism evidence="3 4">
    <name type="scientific">Chiloscyllium punctatum</name>
    <name type="common">Brownbanded bambooshark</name>
    <name type="synonym">Hemiscyllium punctatum</name>
    <dbReference type="NCBI Taxonomy" id="137246"/>
    <lineage>
        <taxon>Eukaryota</taxon>
        <taxon>Metazoa</taxon>
        <taxon>Chordata</taxon>
        <taxon>Craniata</taxon>
        <taxon>Vertebrata</taxon>
        <taxon>Chondrichthyes</taxon>
        <taxon>Elasmobranchii</taxon>
        <taxon>Galeomorphii</taxon>
        <taxon>Galeoidea</taxon>
        <taxon>Orectolobiformes</taxon>
        <taxon>Hemiscylliidae</taxon>
        <taxon>Chiloscyllium</taxon>
    </lineage>
</organism>
<evidence type="ECO:0000256" key="2">
    <source>
        <dbReference type="SAM" id="Coils"/>
    </source>
</evidence>
<dbReference type="PANTHER" id="PTHR21549:SF0">
    <property type="entry name" value="COILED-COIL DOMAIN-CONTAINING PROTEIN 112"/>
    <property type="match status" value="1"/>
</dbReference>
<dbReference type="STRING" id="137246.A0A401T5R8"/>
<feature type="coiled-coil region" evidence="2">
    <location>
        <begin position="318"/>
        <end position="473"/>
    </location>
</feature>